<keyword evidence="2" id="KW-0378">Hydrolase</keyword>
<dbReference type="RefSeq" id="WP_105591701.1">
    <property type="nucleotide sequence ID" value="NZ_PDET01000003.1"/>
</dbReference>
<dbReference type="PANTHER" id="PTHR43283">
    <property type="entry name" value="BETA-LACTAMASE-RELATED"/>
    <property type="match status" value="1"/>
</dbReference>
<dbReference type="GO" id="GO:0016787">
    <property type="term" value="F:hydrolase activity"/>
    <property type="evidence" value="ECO:0007669"/>
    <property type="project" value="UniProtKB-KW"/>
</dbReference>
<dbReference type="AlphaFoldDB" id="A0A2S9IEQ3"/>
<comment type="caution">
    <text evidence="2">The sequence shown here is derived from an EMBL/GenBank/DDBJ whole genome shotgun (WGS) entry which is preliminary data.</text>
</comment>
<proteinExistence type="predicted"/>
<dbReference type="InterPro" id="IPR012338">
    <property type="entry name" value="Beta-lactam/transpept-like"/>
</dbReference>
<accession>A0A2S9IEQ3</accession>
<dbReference type="SUPFAM" id="SSF56601">
    <property type="entry name" value="beta-lactamase/transpeptidase-like"/>
    <property type="match status" value="1"/>
</dbReference>
<keyword evidence="3" id="KW-1185">Reference proteome</keyword>
<dbReference type="PANTHER" id="PTHR43283:SF3">
    <property type="entry name" value="BETA-LACTAMASE FAMILY PROTEIN (AFU_ORTHOLOGUE AFUA_5G07500)"/>
    <property type="match status" value="1"/>
</dbReference>
<dbReference type="InterPro" id="IPR050789">
    <property type="entry name" value="Diverse_Enzym_Activities"/>
</dbReference>
<gene>
    <name evidence="2" type="ORF">CQW29_05425</name>
</gene>
<dbReference type="OrthoDB" id="119951at2"/>
<dbReference type="Pfam" id="PF00144">
    <property type="entry name" value="Beta-lactamase"/>
    <property type="match status" value="1"/>
</dbReference>
<reference evidence="2 3" key="1">
    <citation type="submission" date="2017-10" db="EMBL/GenBank/DDBJ databases">
        <title>Draft genome of two endophytic bacteria isolated from 'guarana' Paullinia cupana (Mart.) Ducke.</title>
        <authorList>
            <person name="Siqueira K.A."/>
            <person name="Liotti R.G."/>
            <person name="Mendes T.A."/>
            <person name="Soares M.A."/>
        </authorList>
    </citation>
    <scope>NUCLEOTIDE SEQUENCE [LARGE SCALE GENOMIC DNA]</scope>
    <source>
        <strain evidence="2 3">342</strain>
    </source>
</reference>
<dbReference type="EMBL" id="PDET01000003">
    <property type="protein sequence ID" value="PRD16259.1"/>
    <property type="molecule type" value="Genomic_DNA"/>
</dbReference>
<protein>
    <submittedName>
        <fullName evidence="2">Serine hydrolase</fullName>
    </submittedName>
</protein>
<feature type="domain" description="Beta-lactamase-related" evidence="1">
    <location>
        <begin position="19"/>
        <end position="381"/>
    </location>
</feature>
<dbReference type="Proteomes" id="UP000239181">
    <property type="component" value="Unassembled WGS sequence"/>
</dbReference>
<organism evidence="2 3">
    <name type="scientific">Pantoea coffeiphila</name>
    <dbReference type="NCBI Taxonomy" id="1465635"/>
    <lineage>
        <taxon>Bacteria</taxon>
        <taxon>Pseudomonadati</taxon>
        <taxon>Pseudomonadota</taxon>
        <taxon>Gammaproteobacteria</taxon>
        <taxon>Enterobacterales</taxon>
        <taxon>Erwiniaceae</taxon>
        <taxon>Pantoea</taxon>
    </lineage>
</organism>
<dbReference type="Gene3D" id="3.40.710.10">
    <property type="entry name" value="DD-peptidase/beta-lactamase superfamily"/>
    <property type="match status" value="1"/>
</dbReference>
<evidence type="ECO:0000259" key="1">
    <source>
        <dbReference type="Pfam" id="PF00144"/>
    </source>
</evidence>
<evidence type="ECO:0000313" key="3">
    <source>
        <dbReference type="Proteomes" id="UP000239181"/>
    </source>
</evidence>
<sequence>MSNSLIPPVTASLSDRVGAVIQQALDQQRLVGAVVLIARHGRIVYRQAAGLADRENNRAMAPETLFRLASVSKPIVSAAALVLVARGQLDLDSPVSRWLPEFTPTLADGSPATITARQLLSHTAGLGYRFFERDEQGPYATAGVSDGMDFSDISLDENLRRIARVPLQFAPGSSWAYSLATDVLGALVARIHGTTLNTAVSELITEPLAMRDTAFYSTEPQRVACSYVNDRPQPHRLQEGEIVPPFPDVVGINYSPARIFNADAFPSAGAGMVGSAEDFLRLLEALRDGETLLPRTLVDEMSRDWTHGLELEGSPGIGFGLGFSVLRDPELAASPESPGTWRWGGAYGHSWFVDPQQGLSVIAFTNTLGEGMSGQFVNDLRDAVYGVSATGREAA</sequence>
<dbReference type="InterPro" id="IPR001466">
    <property type="entry name" value="Beta-lactam-related"/>
</dbReference>
<evidence type="ECO:0000313" key="2">
    <source>
        <dbReference type="EMBL" id="PRD16259.1"/>
    </source>
</evidence>
<name>A0A2S9IEQ3_9GAMM</name>